<dbReference type="AlphaFoldDB" id="A0A8S2UCN0"/>
<keyword evidence="1" id="KW-0812">Transmembrane</keyword>
<keyword evidence="1" id="KW-0472">Membrane</keyword>
<comment type="caution">
    <text evidence="2">The sequence shown here is derived from an EMBL/GenBank/DDBJ whole genome shotgun (WGS) entry which is preliminary data.</text>
</comment>
<evidence type="ECO:0000313" key="2">
    <source>
        <dbReference type="EMBL" id="CAF4331131.1"/>
    </source>
</evidence>
<evidence type="ECO:0000313" key="3">
    <source>
        <dbReference type="Proteomes" id="UP000676336"/>
    </source>
</evidence>
<name>A0A8S2UCN0_9BILA</name>
<proteinExistence type="predicted"/>
<reference evidence="2" key="1">
    <citation type="submission" date="2021-02" db="EMBL/GenBank/DDBJ databases">
        <authorList>
            <person name="Nowell W R."/>
        </authorList>
    </citation>
    <scope>NUCLEOTIDE SEQUENCE</scope>
</reference>
<dbReference type="Proteomes" id="UP000676336">
    <property type="component" value="Unassembled WGS sequence"/>
</dbReference>
<gene>
    <name evidence="2" type="ORF">SMN809_LOCUS27378</name>
</gene>
<feature type="non-terminal residue" evidence="2">
    <location>
        <position position="1"/>
    </location>
</feature>
<sequence length="61" mass="6503">MFEQKLKIIFAIAGIASVLGFIGGVAPGFYANSYGLFGTGLGLLLFLTILLIATTVIFQYQ</sequence>
<evidence type="ECO:0000256" key="1">
    <source>
        <dbReference type="SAM" id="Phobius"/>
    </source>
</evidence>
<keyword evidence="1" id="KW-1133">Transmembrane helix</keyword>
<feature type="transmembrane region" description="Helical" evidence="1">
    <location>
        <begin position="9"/>
        <end position="30"/>
    </location>
</feature>
<protein>
    <submittedName>
        <fullName evidence="2">Uncharacterized protein</fullName>
    </submittedName>
</protein>
<dbReference type="EMBL" id="CAJOBI010042538">
    <property type="protein sequence ID" value="CAF4331131.1"/>
    <property type="molecule type" value="Genomic_DNA"/>
</dbReference>
<accession>A0A8S2UCN0</accession>
<feature type="transmembrane region" description="Helical" evidence="1">
    <location>
        <begin position="36"/>
        <end position="58"/>
    </location>
</feature>
<organism evidence="2 3">
    <name type="scientific">Rotaria magnacalcarata</name>
    <dbReference type="NCBI Taxonomy" id="392030"/>
    <lineage>
        <taxon>Eukaryota</taxon>
        <taxon>Metazoa</taxon>
        <taxon>Spiralia</taxon>
        <taxon>Gnathifera</taxon>
        <taxon>Rotifera</taxon>
        <taxon>Eurotatoria</taxon>
        <taxon>Bdelloidea</taxon>
        <taxon>Philodinida</taxon>
        <taxon>Philodinidae</taxon>
        <taxon>Rotaria</taxon>
    </lineage>
</organism>